<dbReference type="SUPFAM" id="SSF110035">
    <property type="entry name" value="GDNF receptor-like"/>
    <property type="match status" value="1"/>
</dbReference>
<feature type="region of interest" description="Disordered" evidence="8">
    <location>
        <begin position="52"/>
        <end position="71"/>
    </location>
</feature>
<proteinExistence type="inferred from homology"/>
<dbReference type="PANTHER" id="PTHR10269">
    <property type="entry name" value="GDNF RECEPTOR ALPHA"/>
    <property type="match status" value="1"/>
</dbReference>
<keyword evidence="7" id="KW-0325">Glycoprotein</keyword>
<dbReference type="OrthoDB" id="10047040at2759"/>
<evidence type="ECO:0000256" key="4">
    <source>
        <dbReference type="ARBA" id="ARBA00022729"/>
    </source>
</evidence>
<evidence type="ECO:0000256" key="3">
    <source>
        <dbReference type="ARBA" id="ARBA00022475"/>
    </source>
</evidence>
<keyword evidence="5" id="KW-0472">Membrane</keyword>
<dbReference type="FunFam" id="1.10.220.110:FF:000004">
    <property type="entry name" value="GDNF family receptor alpha 4"/>
    <property type="match status" value="1"/>
</dbReference>
<feature type="domain" description="GDNF/GAS1" evidence="9">
    <location>
        <begin position="82"/>
        <end position="161"/>
    </location>
</feature>
<gene>
    <name evidence="11" type="primary">GFRA4</name>
</gene>
<reference evidence="11" key="1">
    <citation type="submission" date="2025-08" db="UniProtKB">
        <authorList>
            <consortium name="RefSeq"/>
        </authorList>
    </citation>
    <scope>IDENTIFICATION</scope>
</reference>
<evidence type="ECO:0000256" key="8">
    <source>
        <dbReference type="SAM" id="MobiDB-lite"/>
    </source>
</evidence>
<dbReference type="GO" id="GO:0007399">
    <property type="term" value="P:nervous system development"/>
    <property type="evidence" value="ECO:0007669"/>
    <property type="project" value="TreeGrafter"/>
</dbReference>
<dbReference type="GeneID" id="101357487"/>
<comment type="similarity">
    <text evidence="2">Belongs to the GDNFR family.</text>
</comment>
<dbReference type="InterPro" id="IPR037193">
    <property type="entry name" value="GDNF_alpha"/>
</dbReference>
<dbReference type="STRING" id="127582.A0A2Y9DYR3"/>
<dbReference type="InParanoid" id="A0A2Y9DYR3"/>
<dbReference type="Gene3D" id="1.10.220.110">
    <property type="entry name" value="GDNF binding domain"/>
    <property type="match status" value="1"/>
</dbReference>
<dbReference type="FunCoup" id="A0A2Y9DYR3">
    <property type="interactions" value="4"/>
</dbReference>
<feature type="domain" description="GDNF/GAS1" evidence="9">
    <location>
        <begin position="173"/>
        <end position="267"/>
    </location>
</feature>
<sequence>MGPQLLGEARSSLGAPHPSLICCGYPRSTPPSIPATEGWSCQSATSSGPTLPPLLGFEQHPSADRVDGGGGGFPSSARGNRCVAAAEACTADARCQQLRTEYVAQCLGRAAPGGCPRARCHRALRHFFARGPPALTLALLFCPCASPACAERRRQTFVPACAFSGPGPAPPSCLAPLEACEHSGVCRPRLRAFQASCASSPVVPDGCPLEQAPSCRRAYAGLVGTAVTPNYVDNASARVAPWCDCGASGNRREECEAFRGLFTRNRCLDRAIQAFESWWPPTLQNPHQDPEHSLLQLSSADQLLERCSLLFILPALALWPLL</sequence>
<evidence type="ECO:0000259" key="9">
    <source>
        <dbReference type="SMART" id="SM00907"/>
    </source>
</evidence>
<keyword evidence="6 11" id="KW-0675">Receptor</keyword>
<evidence type="ECO:0000313" key="10">
    <source>
        <dbReference type="Proteomes" id="UP000248480"/>
    </source>
</evidence>
<evidence type="ECO:0000313" key="11">
    <source>
        <dbReference type="RefSeq" id="XP_004383127.1"/>
    </source>
</evidence>
<dbReference type="RefSeq" id="XP_004383127.1">
    <property type="nucleotide sequence ID" value="XM_004383070.1"/>
</dbReference>
<dbReference type="KEGG" id="tmu:101357487"/>
<evidence type="ECO:0000256" key="5">
    <source>
        <dbReference type="ARBA" id="ARBA00023136"/>
    </source>
</evidence>
<evidence type="ECO:0000256" key="2">
    <source>
        <dbReference type="ARBA" id="ARBA00005961"/>
    </source>
</evidence>
<dbReference type="InterPro" id="IPR016017">
    <property type="entry name" value="GDNF/GAS1"/>
</dbReference>
<dbReference type="PANTHER" id="PTHR10269:SF2">
    <property type="entry name" value="GDNF FAMILY RECEPTOR ALPHA-4"/>
    <property type="match status" value="1"/>
</dbReference>
<dbReference type="PRINTS" id="PR01316">
    <property type="entry name" value="GDNFRECEPTOR"/>
</dbReference>
<keyword evidence="3" id="KW-1003">Cell membrane</keyword>
<dbReference type="GO" id="GO:0016167">
    <property type="term" value="F:glial cell-derived neurotrophic factor receptor activity"/>
    <property type="evidence" value="ECO:0007669"/>
    <property type="project" value="TreeGrafter"/>
</dbReference>
<dbReference type="SMART" id="SM00907">
    <property type="entry name" value="GDNF"/>
    <property type="match status" value="2"/>
</dbReference>
<accession>A0A2Y9DYR3</accession>
<keyword evidence="4" id="KW-0732">Signal</keyword>
<name>A0A2Y9DYR3_TRIMA</name>
<protein>
    <submittedName>
        <fullName evidence="11">GDNF family receptor alpha-4</fullName>
    </submittedName>
</protein>
<comment type="subcellular location">
    <subcellularLocation>
        <location evidence="1">Cell membrane</location>
    </subcellularLocation>
</comment>
<dbReference type="InterPro" id="IPR003438">
    <property type="entry name" value="GDNF_rcpt"/>
</dbReference>
<evidence type="ECO:0000256" key="1">
    <source>
        <dbReference type="ARBA" id="ARBA00004236"/>
    </source>
</evidence>
<keyword evidence="10" id="KW-1185">Reference proteome</keyword>
<dbReference type="GO" id="GO:0043235">
    <property type="term" value="C:receptor complex"/>
    <property type="evidence" value="ECO:0007669"/>
    <property type="project" value="TreeGrafter"/>
</dbReference>
<dbReference type="GO" id="GO:0009897">
    <property type="term" value="C:external side of plasma membrane"/>
    <property type="evidence" value="ECO:0007669"/>
    <property type="project" value="TreeGrafter"/>
</dbReference>
<dbReference type="AlphaFoldDB" id="A0A2Y9DYR3"/>
<dbReference type="Proteomes" id="UP000248480">
    <property type="component" value="Unplaced"/>
</dbReference>
<dbReference type="CTD" id="64096"/>
<evidence type="ECO:0000256" key="6">
    <source>
        <dbReference type="ARBA" id="ARBA00023170"/>
    </source>
</evidence>
<dbReference type="Pfam" id="PF02351">
    <property type="entry name" value="GDNF"/>
    <property type="match status" value="2"/>
</dbReference>
<evidence type="ECO:0000256" key="7">
    <source>
        <dbReference type="ARBA" id="ARBA00023180"/>
    </source>
</evidence>
<organism evidence="10 11">
    <name type="scientific">Trichechus manatus latirostris</name>
    <name type="common">Florida manatee</name>
    <dbReference type="NCBI Taxonomy" id="127582"/>
    <lineage>
        <taxon>Eukaryota</taxon>
        <taxon>Metazoa</taxon>
        <taxon>Chordata</taxon>
        <taxon>Craniata</taxon>
        <taxon>Vertebrata</taxon>
        <taxon>Euteleostomi</taxon>
        <taxon>Mammalia</taxon>
        <taxon>Eutheria</taxon>
        <taxon>Afrotheria</taxon>
        <taxon>Sirenia</taxon>
        <taxon>Trichechidae</taxon>
        <taxon>Trichechus</taxon>
    </lineage>
</organism>